<dbReference type="Proteomes" id="UP000445144">
    <property type="component" value="Unassembled WGS sequence"/>
</dbReference>
<keyword evidence="3" id="KW-1185">Reference proteome</keyword>
<name>A0A6N4XAT7_9FLAO</name>
<dbReference type="GO" id="GO:0003677">
    <property type="term" value="F:DNA binding"/>
    <property type="evidence" value="ECO:0007669"/>
    <property type="project" value="InterPro"/>
</dbReference>
<sequence>MINKKFNFKHIHLGSLVEQRVQEKELHLSFLCRSFNCNGKQITDMYESETMNTEILLIWSKILQYDFFRIYSEHLILYSPQTRVSIKDSDHSSLKKKEGGFRKNIYTRGIIEFILESLENGEKSHTEIIQEYGIPPSTLNKWLDKYKKI</sequence>
<evidence type="ECO:0000313" key="3">
    <source>
        <dbReference type="Proteomes" id="UP000445144"/>
    </source>
</evidence>
<dbReference type="InterPro" id="IPR009057">
    <property type="entry name" value="Homeodomain-like_sf"/>
</dbReference>
<dbReference type="Pfam" id="PF04218">
    <property type="entry name" value="CENP-B_N"/>
    <property type="match status" value="1"/>
</dbReference>
<dbReference type="InterPro" id="IPR007889">
    <property type="entry name" value="HTH_Psq"/>
</dbReference>
<reference evidence="2 3" key="1">
    <citation type="submission" date="2020-01" db="EMBL/GenBank/DDBJ databases">
        <authorList>
            <person name="Rodrigo-Torres L."/>
            <person name="Arahal R. D."/>
            <person name="Lucena T."/>
        </authorList>
    </citation>
    <scope>NUCLEOTIDE SEQUENCE [LARGE SCALE GENOMIC DNA]</scope>
    <source>
        <strain evidence="2 3">CECT 9293</strain>
    </source>
</reference>
<accession>A0A6N4XAT7</accession>
<dbReference type="EMBL" id="CACVBR010000053">
    <property type="protein sequence ID" value="CAA7197411.1"/>
    <property type="molecule type" value="Genomic_DNA"/>
</dbReference>
<organism evidence="2 3">
    <name type="scientific">Chryseobacterium potabilaquae</name>
    <dbReference type="NCBI Taxonomy" id="2675057"/>
    <lineage>
        <taxon>Bacteria</taxon>
        <taxon>Pseudomonadati</taxon>
        <taxon>Bacteroidota</taxon>
        <taxon>Flavobacteriia</taxon>
        <taxon>Flavobacteriales</taxon>
        <taxon>Weeksellaceae</taxon>
        <taxon>Chryseobacterium group</taxon>
        <taxon>Chryseobacterium</taxon>
    </lineage>
</organism>
<dbReference type="Gene3D" id="1.10.10.60">
    <property type="entry name" value="Homeodomain-like"/>
    <property type="match status" value="1"/>
</dbReference>
<proteinExistence type="predicted"/>
<evidence type="ECO:0000313" key="2">
    <source>
        <dbReference type="EMBL" id="CAA7197411.1"/>
    </source>
</evidence>
<gene>
    <name evidence="2" type="ORF">CHRY9293_03470</name>
</gene>
<protein>
    <recommendedName>
        <fullName evidence="1">HTH psq-type domain-containing protein</fullName>
    </recommendedName>
</protein>
<dbReference type="SUPFAM" id="SSF46689">
    <property type="entry name" value="Homeodomain-like"/>
    <property type="match status" value="1"/>
</dbReference>
<feature type="domain" description="HTH psq-type" evidence="1">
    <location>
        <begin position="116"/>
        <end position="149"/>
    </location>
</feature>
<evidence type="ECO:0000259" key="1">
    <source>
        <dbReference type="Pfam" id="PF04218"/>
    </source>
</evidence>
<dbReference type="AlphaFoldDB" id="A0A6N4XAT7"/>
<dbReference type="RefSeq" id="WP_162034081.1">
    <property type="nucleotide sequence ID" value="NZ_CACVBR010000053.1"/>
</dbReference>